<evidence type="ECO:0000256" key="2">
    <source>
        <dbReference type="SAM" id="MobiDB-lite"/>
    </source>
</evidence>
<dbReference type="RefSeq" id="WP_344296500.1">
    <property type="nucleotide sequence ID" value="NZ_BAAANJ010000008.1"/>
</dbReference>
<accession>A0ABN2M9N1</accession>
<evidence type="ECO:0000259" key="3">
    <source>
        <dbReference type="PROSITE" id="PS50006"/>
    </source>
</evidence>
<dbReference type="Proteomes" id="UP001500002">
    <property type="component" value="Unassembled WGS sequence"/>
</dbReference>
<keyword evidence="1" id="KW-0597">Phosphoprotein</keyword>
<sequence length="198" mass="20100">MVAPDFIVPPPGLIPNAPEPAAAPPPTTTEPERTVRAPGRALPTFTPVPSGPPAPPAVSPRAERAEPVEQAPTQAAHAASASPGPFRLSGPGGFEVLLTVPIVVGRDPVPSGVLHADARPVSVVDPARSVSKTHAVIDARTGVVTVIDLHSTNGVRVQPPSGELVELAPGAPTEVAAGSTVYLGELGLRVDRLSIDTV</sequence>
<name>A0ABN2M9N1_9MICO</name>
<dbReference type="EMBL" id="BAAANJ010000008">
    <property type="protein sequence ID" value="GAA1813964.1"/>
    <property type="molecule type" value="Genomic_DNA"/>
</dbReference>
<dbReference type="Gene3D" id="2.60.200.20">
    <property type="match status" value="1"/>
</dbReference>
<dbReference type="Pfam" id="PF00498">
    <property type="entry name" value="FHA"/>
    <property type="match status" value="1"/>
</dbReference>
<dbReference type="InterPro" id="IPR000253">
    <property type="entry name" value="FHA_dom"/>
</dbReference>
<keyword evidence="5" id="KW-1185">Reference proteome</keyword>
<feature type="compositionally biased region" description="Low complexity" evidence="2">
    <location>
        <begin position="70"/>
        <end position="83"/>
    </location>
</feature>
<gene>
    <name evidence="4" type="ORF">GCM10009749_24260</name>
</gene>
<dbReference type="CDD" id="cd00060">
    <property type="entry name" value="FHA"/>
    <property type="match status" value="1"/>
</dbReference>
<evidence type="ECO:0000313" key="5">
    <source>
        <dbReference type="Proteomes" id="UP001500002"/>
    </source>
</evidence>
<feature type="compositionally biased region" description="Pro residues" evidence="2">
    <location>
        <begin position="49"/>
        <end position="58"/>
    </location>
</feature>
<feature type="domain" description="FHA" evidence="3">
    <location>
        <begin position="102"/>
        <end position="158"/>
    </location>
</feature>
<feature type="region of interest" description="Disordered" evidence="2">
    <location>
        <begin position="1"/>
        <end position="86"/>
    </location>
</feature>
<evidence type="ECO:0000256" key="1">
    <source>
        <dbReference type="ARBA" id="ARBA00022553"/>
    </source>
</evidence>
<protein>
    <recommendedName>
        <fullName evidence="3">FHA domain-containing protein</fullName>
    </recommendedName>
</protein>
<feature type="compositionally biased region" description="Pro residues" evidence="2">
    <location>
        <begin position="7"/>
        <end position="28"/>
    </location>
</feature>
<evidence type="ECO:0000313" key="4">
    <source>
        <dbReference type="EMBL" id="GAA1813964.1"/>
    </source>
</evidence>
<dbReference type="InterPro" id="IPR008984">
    <property type="entry name" value="SMAD_FHA_dom_sf"/>
</dbReference>
<comment type="caution">
    <text evidence="4">The sequence shown here is derived from an EMBL/GenBank/DDBJ whole genome shotgun (WGS) entry which is preliminary data.</text>
</comment>
<dbReference type="SUPFAM" id="SSF49879">
    <property type="entry name" value="SMAD/FHA domain"/>
    <property type="match status" value="1"/>
</dbReference>
<proteinExistence type="predicted"/>
<organism evidence="4 5">
    <name type="scientific">Agromyces neolithicus</name>
    <dbReference type="NCBI Taxonomy" id="269420"/>
    <lineage>
        <taxon>Bacteria</taxon>
        <taxon>Bacillati</taxon>
        <taxon>Actinomycetota</taxon>
        <taxon>Actinomycetes</taxon>
        <taxon>Micrococcales</taxon>
        <taxon>Microbacteriaceae</taxon>
        <taxon>Agromyces</taxon>
    </lineage>
</organism>
<reference evidence="5" key="1">
    <citation type="journal article" date="2019" name="Int. J. Syst. Evol. Microbiol.">
        <title>The Global Catalogue of Microorganisms (GCM) 10K type strain sequencing project: providing services to taxonomists for standard genome sequencing and annotation.</title>
        <authorList>
            <consortium name="The Broad Institute Genomics Platform"/>
            <consortium name="The Broad Institute Genome Sequencing Center for Infectious Disease"/>
            <person name="Wu L."/>
            <person name="Ma J."/>
        </authorList>
    </citation>
    <scope>NUCLEOTIDE SEQUENCE [LARGE SCALE GENOMIC DNA]</scope>
    <source>
        <strain evidence="5">JCM 14322</strain>
    </source>
</reference>
<dbReference type="PROSITE" id="PS50006">
    <property type="entry name" value="FHA_DOMAIN"/>
    <property type="match status" value="1"/>
</dbReference>